<accession>A0A8C9HMJ7</accession>
<protein>
    <submittedName>
        <fullName evidence="3">Uncharacterized protein</fullName>
    </submittedName>
</protein>
<dbReference type="Ensembl" id="ENSPTET00000032238.1">
    <property type="protein sequence ID" value="ENSPTEP00000022416.1"/>
    <property type="gene ID" value="ENSPTEG00000023371.1"/>
</dbReference>
<feature type="transmembrane region" description="Helical" evidence="2">
    <location>
        <begin position="20"/>
        <end position="39"/>
    </location>
</feature>
<dbReference type="Ensembl" id="ENSPTET00000032213.1">
    <property type="protein sequence ID" value="ENSPTEP00000022399.1"/>
    <property type="gene ID" value="ENSPTEG00000023349.1"/>
</dbReference>
<dbReference type="Ensembl" id="ENSPTET00000032277.1">
    <property type="protein sequence ID" value="ENSPTEP00000022446.1"/>
    <property type="gene ID" value="ENSPTEG00000023399.1"/>
</dbReference>
<keyword evidence="2" id="KW-0472">Membrane</keyword>
<evidence type="ECO:0000256" key="1">
    <source>
        <dbReference type="SAM" id="MobiDB-lite"/>
    </source>
</evidence>
<dbReference type="Proteomes" id="UP000694416">
    <property type="component" value="Unplaced"/>
</dbReference>
<dbReference type="AlphaFoldDB" id="A0A8C9HMJ7"/>
<keyword evidence="4" id="KW-1185">Reference proteome</keyword>
<sequence length="210" mass="23500">MHCAPQGWGLSPRCSPHLGVLLSALVLHSAIMTGSYNNFFRMFDRDTRRDVTLEASRESSKPRASLKPRKTQEKAAAAGGPVCFRLWRGARQALLLTWRRSRSRVDGHCSQKAITQNKCIYFSPSLPFQFIDQKINIQEKSYCCQLPLFLRLSLFLCHRTWAFTAAWRGHRPCPLSLPLSPGGLRGCVDVARAGSGGPTHPQHPPPPLRV</sequence>
<dbReference type="Ensembl" id="ENSPTET00000032178.1">
    <property type="protein sequence ID" value="ENSPTEP00000022374.1"/>
    <property type="gene ID" value="ENSPTEG00000023326.1"/>
</dbReference>
<keyword evidence="2" id="KW-0812">Transmembrane</keyword>
<name>A0A8C9HMJ7_9PRIM</name>
<evidence type="ECO:0000313" key="4">
    <source>
        <dbReference type="Proteomes" id="UP000694416"/>
    </source>
</evidence>
<evidence type="ECO:0000256" key="2">
    <source>
        <dbReference type="SAM" id="Phobius"/>
    </source>
</evidence>
<organism evidence="3 4">
    <name type="scientific">Piliocolobus tephrosceles</name>
    <name type="common">Ugandan red Colobus</name>
    <dbReference type="NCBI Taxonomy" id="591936"/>
    <lineage>
        <taxon>Eukaryota</taxon>
        <taxon>Metazoa</taxon>
        <taxon>Chordata</taxon>
        <taxon>Craniata</taxon>
        <taxon>Vertebrata</taxon>
        <taxon>Euteleostomi</taxon>
        <taxon>Mammalia</taxon>
        <taxon>Eutheria</taxon>
        <taxon>Euarchontoglires</taxon>
        <taxon>Primates</taxon>
        <taxon>Haplorrhini</taxon>
        <taxon>Catarrhini</taxon>
        <taxon>Cercopithecidae</taxon>
        <taxon>Colobinae</taxon>
        <taxon>Piliocolobus</taxon>
    </lineage>
</organism>
<keyword evidence="2" id="KW-1133">Transmembrane helix</keyword>
<reference evidence="3" key="1">
    <citation type="submission" date="2025-05" db="UniProtKB">
        <authorList>
            <consortium name="Ensembl"/>
        </authorList>
    </citation>
    <scope>IDENTIFICATION</scope>
</reference>
<proteinExistence type="predicted"/>
<evidence type="ECO:0000313" key="3">
    <source>
        <dbReference type="Ensembl" id="ENSPTEP00000022446.1"/>
    </source>
</evidence>
<feature type="region of interest" description="Disordered" evidence="1">
    <location>
        <begin position="53"/>
        <end position="74"/>
    </location>
</feature>